<evidence type="ECO:0000256" key="1">
    <source>
        <dbReference type="SAM" id="SignalP"/>
    </source>
</evidence>
<evidence type="ECO:0000313" key="3">
    <source>
        <dbReference type="Proteomes" id="UP000228934"/>
    </source>
</evidence>
<dbReference type="EMBL" id="KV932824">
    <property type="protein sequence ID" value="PIO30915.1"/>
    <property type="molecule type" value="Genomic_DNA"/>
</dbReference>
<protein>
    <recommendedName>
        <fullName evidence="4">Secreted protein</fullName>
    </recommendedName>
</protein>
<evidence type="ECO:0008006" key="4">
    <source>
        <dbReference type="Google" id="ProtNLM"/>
    </source>
</evidence>
<name>A0A2G9RSZ8_AQUCT</name>
<keyword evidence="1" id="KW-0732">Signal</keyword>
<keyword evidence="3" id="KW-1185">Reference proteome</keyword>
<dbReference type="Proteomes" id="UP000228934">
    <property type="component" value="Unassembled WGS sequence"/>
</dbReference>
<accession>A0A2G9RSZ8</accession>
<reference evidence="3" key="1">
    <citation type="journal article" date="2017" name="Nat. Commun.">
        <title>The North American bullfrog draft genome provides insight into hormonal regulation of long noncoding RNA.</title>
        <authorList>
            <person name="Hammond S.A."/>
            <person name="Warren R.L."/>
            <person name="Vandervalk B.P."/>
            <person name="Kucuk E."/>
            <person name="Khan H."/>
            <person name="Gibb E.A."/>
            <person name="Pandoh P."/>
            <person name="Kirk H."/>
            <person name="Zhao Y."/>
            <person name="Jones M."/>
            <person name="Mungall A.J."/>
            <person name="Coope R."/>
            <person name="Pleasance S."/>
            <person name="Moore R.A."/>
            <person name="Holt R.A."/>
            <person name="Round J.M."/>
            <person name="Ohora S."/>
            <person name="Walle B.V."/>
            <person name="Veldhoen N."/>
            <person name="Helbing C.C."/>
            <person name="Birol I."/>
        </authorList>
    </citation>
    <scope>NUCLEOTIDE SEQUENCE [LARGE SCALE GENOMIC DNA]</scope>
</reference>
<feature type="chain" id="PRO_5013694998" description="Secreted protein" evidence="1">
    <location>
        <begin position="33"/>
        <end position="105"/>
    </location>
</feature>
<gene>
    <name evidence="2" type="ORF">AB205_0163560</name>
</gene>
<evidence type="ECO:0000313" key="2">
    <source>
        <dbReference type="EMBL" id="PIO30915.1"/>
    </source>
</evidence>
<organism evidence="2 3">
    <name type="scientific">Aquarana catesbeiana</name>
    <name type="common">American bullfrog</name>
    <name type="synonym">Rana catesbeiana</name>
    <dbReference type="NCBI Taxonomy" id="8400"/>
    <lineage>
        <taxon>Eukaryota</taxon>
        <taxon>Metazoa</taxon>
        <taxon>Chordata</taxon>
        <taxon>Craniata</taxon>
        <taxon>Vertebrata</taxon>
        <taxon>Euteleostomi</taxon>
        <taxon>Amphibia</taxon>
        <taxon>Batrachia</taxon>
        <taxon>Anura</taxon>
        <taxon>Neobatrachia</taxon>
        <taxon>Ranoidea</taxon>
        <taxon>Ranidae</taxon>
        <taxon>Aquarana</taxon>
    </lineage>
</organism>
<feature type="signal peptide" evidence="1">
    <location>
        <begin position="1"/>
        <end position="32"/>
    </location>
</feature>
<dbReference type="AlphaFoldDB" id="A0A2G9RSZ8"/>
<proteinExistence type="predicted"/>
<sequence length="105" mass="12092">MIILGLLPAACMSLPPSLWWALPLAVLPWVHSVDVHARLNANVCKVLPHISYTTYLLNPLYENYHPHIRHTCHQKKKTKSAVSRIVSVRFSLKLMKMYQNLQQHA</sequence>